<evidence type="ECO:0000256" key="1">
    <source>
        <dbReference type="SAM" id="Phobius"/>
    </source>
</evidence>
<keyword evidence="3" id="KW-1185">Reference proteome</keyword>
<name>A0A9N9KH10_9GLOM</name>
<feature type="non-terminal residue" evidence="2">
    <location>
        <position position="1"/>
    </location>
</feature>
<evidence type="ECO:0000313" key="2">
    <source>
        <dbReference type="EMBL" id="CAG8832260.1"/>
    </source>
</evidence>
<feature type="transmembrane region" description="Helical" evidence="1">
    <location>
        <begin position="12"/>
        <end position="32"/>
    </location>
</feature>
<keyword evidence="1" id="KW-0812">Transmembrane</keyword>
<comment type="caution">
    <text evidence="2">The sequence shown here is derived from an EMBL/GenBank/DDBJ whole genome shotgun (WGS) entry which is preliminary data.</text>
</comment>
<feature type="transmembrane region" description="Helical" evidence="1">
    <location>
        <begin position="52"/>
        <end position="76"/>
    </location>
</feature>
<keyword evidence="1" id="KW-0472">Membrane</keyword>
<protein>
    <submittedName>
        <fullName evidence="2">5894_t:CDS:1</fullName>
    </submittedName>
</protein>
<reference evidence="2" key="1">
    <citation type="submission" date="2021-06" db="EMBL/GenBank/DDBJ databases">
        <authorList>
            <person name="Kallberg Y."/>
            <person name="Tangrot J."/>
            <person name="Rosling A."/>
        </authorList>
    </citation>
    <scope>NUCLEOTIDE SEQUENCE</scope>
    <source>
        <strain evidence="2">FL966</strain>
    </source>
</reference>
<dbReference type="Proteomes" id="UP000789759">
    <property type="component" value="Unassembled WGS sequence"/>
</dbReference>
<gene>
    <name evidence="2" type="ORF">CPELLU_LOCUS20823</name>
</gene>
<feature type="non-terminal residue" evidence="2">
    <location>
        <position position="100"/>
    </location>
</feature>
<organism evidence="2 3">
    <name type="scientific">Cetraspora pellucida</name>
    <dbReference type="NCBI Taxonomy" id="1433469"/>
    <lineage>
        <taxon>Eukaryota</taxon>
        <taxon>Fungi</taxon>
        <taxon>Fungi incertae sedis</taxon>
        <taxon>Mucoromycota</taxon>
        <taxon>Glomeromycotina</taxon>
        <taxon>Glomeromycetes</taxon>
        <taxon>Diversisporales</taxon>
        <taxon>Gigasporaceae</taxon>
        <taxon>Cetraspora</taxon>
    </lineage>
</organism>
<dbReference type="AlphaFoldDB" id="A0A9N9KH10"/>
<sequence>LSYKRHIPSSIYLWTFRLLLCGTFVDSCIQSSNNSGNDIADKCSNAINTAIIITAIIYVILAITMIHYAFVIAAYAKSRKAKEENASSAQETSTHGVTEK</sequence>
<proteinExistence type="predicted"/>
<evidence type="ECO:0000313" key="3">
    <source>
        <dbReference type="Proteomes" id="UP000789759"/>
    </source>
</evidence>
<dbReference type="EMBL" id="CAJVQA010067919">
    <property type="protein sequence ID" value="CAG8832260.1"/>
    <property type="molecule type" value="Genomic_DNA"/>
</dbReference>
<keyword evidence="1" id="KW-1133">Transmembrane helix</keyword>
<accession>A0A9N9KH10</accession>